<proteinExistence type="predicted"/>
<keyword evidence="3" id="KW-1185">Reference proteome</keyword>
<reference evidence="1" key="2">
    <citation type="journal article" date="2005" name="Science">
        <title>Comparative genomics of trypanosomatid parasitic protozoa.</title>
        <authorList>
            <person name="El-Sayed N.M."/>
            <person name="Myler P.J."/>
            <person name="Blandin G."/>
            <person name="Berriman M."/>
            <person name="Crabtree J."/>
            <person name="Aggarwal G."/>
            <person name="Caler E."/>
            <person name="Renauld H."/>
            <person name="Worthey E.A."/>
            <person name="Hertz-Fowler C."/>
            <person name="Ghedin E."/>
            <person name="Peacock C."/>
            <person name="Bartholomeu D.C."/>
            <person name="Haas B.J."/>
            <person name="Tran A.N."/>
            <person name="Wortman J.R."/>
            <person name="Alsmark U.C."/>
            <person name="Angiuoli S."/>
            <person name="Anupama A."/>
            <person name="Badger J."/>
            <person name="Bringaud F."/>
            <person name="Cadag E."/>
            <person name="Carlton J.M."/>
            <person name="Cerqueira G.C."/>
            <person name="Creasy T."/>
            <person name="Delcher A.L."/>
            <person name="Djikeng A."/>
            <person name="Embley T.M."/>
            <person name="Hauser C."/>
            <person name="Ivens A.C."/>
            <person name="Kummerfeld S.K."/>
            <person name="Pereira-Leal J.B."/>
            <person name="Nilsson D."/>
            <person name="Peterson J."/>
            <person name="Salzberg S.L."/>
            <person name="Shallom J."/>
            <person name="Silva J.C."/>
            <person name="Sundaram J."/>
            <person name="Westenberger S."/>
            <person name="White O."/>
            <person name="Melville S.E."/>
            <person name="Donelson J.E."/>
            <person name="Andersson B."/>
            <person name="Stuart K.D."/>
            <person name="Hall N."/>
        </authorList>
    </citation>
    <scope>NUCLEOTIDE SEQUENCE</scope>
    <source>
        <strain evidence="1">927/4 GUTat10.1</strain>
    </source>
</reference>
<evidence type="ECO:0000313" key="1">
    <source>
        <dbReference type="EMBL" id="AAQ15664.1"/>
    </source>
</evidence>
<sequence length="157" mass="17731">MRLYKSSFFFFNYYYYFLPWRGDTSKANDFGDSINITISATGLQRGGGGVLCKLPCTSKQCLLKINGITCFRLFCQAYHLFSAVIDCFRYISPKGTSVLNSSIIKTFNVVFFFNHKTEAASAESHTRLGLKCDALLHSSNGATSFIMLDLMRTQFNE</sequence>
<dbReference type="EMBL" id="AE017150">
    <property type="protein sequence ID" value="AAQ15664.1"/>
    <property type="molecule type" value="Genomic_DNA"/>
</dbReference>
<reference evidence="1" key="5">
    <citation type="submission" date="2005-04" db="EMBL/GenBank/DDBJ databases">
        <title>Sequencing, closure, and annotation of Trypanosoma brucei chromosomes 2 through 8.</title>
        <authorList>
            <person name="Ghedin E."/>
            <person name="Blandin G."/>
            <person name="Bartholomeu D."/>
            <person name="Caler E."/>
            <person name="Haas B."/>
            <person name="Hannick L."/>
            <person name="Shallom J."/>
            <person name="Hou L."/>
            <person name="Djikeng A."/>
            <person name="Feldblyum T."/>
            <person name="Hostetler J."/>
            <person name="Johnson J."/>
            <person name="Jones K."/>
            <person name="Koo H.L."/>
            <person name="Larkin C."/>
            <person name="Pai G."/>
            <person name="Peterson J."/>
            <person name="Khalak H.G."/>
            <person name="Salzberg S."/>
            <person name="Simpson A.J."/>
            <person name="Tallon L."/>
            <person name="Van Aken S."/>
            <person name="Wanless D."/>
            <person name="White O."/>
            <person name="Wortman J."/>
            <person name="Fraser C.M."/>
            <person name="El-Sayed N.M.A."/>
        </authorList>
    </citation>
    <scope>NUCLEOTIDE SEQUENCE</scope>
    <source>
        <strain evidence="1">927/4 GUTat10.1</strain>
    </source>
</reference>
<protein>
    <submittedName>
        <fullName evidence="2">Uncharacterized protein</fullName>
    </submittedName>
</protein>
<evidence type="ECO:0000313" key="3">
    <source>
        <dbReference type="Proteomes" id="UP000008524"/>
    </source>
</evidence>
<dbReference type="RefSeq" id="XP_951522.1">
    <property type="nucleotide sequence ID" value="XM_946429.1"/>
</dbReference>
<dbReference type="EMBL" id="AC008031">
    <property type="protein sequence ID" value="AAX79178.1"/>
    <property type="molecule type" value="Genomic_DNA"/>
</dbReference>
<accession>Q586J2</accession>
<dbReference type="Proteomes" id="UP000008524">
    <property type="component" value="Chromosome 2"/>
</dbReference>
<dbReference type="GO" id="GO:0005737">
    <property type="term" value="C:cytoplasm"/>
    <property type="evidence" value="ECO:0000314"/>
    <property type="project" value="GeneDB"/>
</dbReference>
<dbReference type="PaxDb" id="5691-AAQ15664"/>
<reference evidence="1 3" key="3">
    <citation type="journal article" date="2005" name="Science">
        <title>The genome of the African trypanosome Trypanosoma brucei.</title>
        <authorList>
            <person name="Berriman M."/>
            <person name="Ghedin E."/>
            <person name="Hertz-Fowler C."/>
            <person name="Blandin G."/>
            <person name="Renauld H."/>
            <person name="Bartholomeu D.C."/>
            <person name="Lennard N.J."/>
            <person name="Caler E."/>
            <person name="Hamlin N.E."/>
            <person name="Haas B."/>
            <person name="Bohme U."/>
            <person name="Hannick L."/>
            <person name="Aslett M.A."/>
            <person name="Shallom J."/>
            <person name="Marcello L."/>
            <person name="Hou L."/>
            <person name="Wickstead B."/>
            <person name="Alsmark U.C."/>
            <person name="Arrowsmith C."/>
            <person name="Atkin R.J."/>
            <person name="Barron A.J."/>
            <person name="Bringaud F."/>
            <person name="Brooks K."/>
            <person name="Carrington M."/>
            <person name="Cherevach I."/>
            <person name="Chillingworth T.J."/>
            <person name="Churcher C."/>
            <person name="Clark L.N."/>
            <person name="Corton C.H."/>
            <person name="Cronin A."/>
            <person name="Davies R.M."/>
            <person name="Doggett J."/>
            <person name="Djikeng A."/>
            <person name="Feldblyum T."/>
            <person name="Field M.C."/>
            <person name="Fraser A."/>
            <person name="Goodhead I."/>
            <person name="Hance Z."/>
            <person name="Harper D."/>
            <person name="Harris B.R."/>
            <person name="Hauser H."/>
            <person name="Hostetler J."/>
            <person name="Ivens A."/>
            <person name="Jagels K."/>
            <person name="Johnson D."/>
            <person name="Johnson J."/>
            <person name="Jones K."/>
            <person name="Kerhornou A.X."/>
            <person name="Koo H."/>
            <person name="Larke N."/>
            <person name="Landfear S."/>
            <person name="Larkin C."/>
            <person name="Leech V."/>
            <person name="Line A."/>
            <person name="Lord A."/>
            <person name="Macleod A."/>
            <person name="Mooney P.J."/>
            <person name="Moule S."/>
            <person name="Martin D.M."/>
            <person name="Morgan G.W."/>
            <person name="Mungall K."/>
            <person name="Norbertczak H."/>
            <person name="Ormond D."/>
            <person name="Pai G."/>
            <person name="Peacock C.S."/>
            <person name="Peterson J."/>
            <person name="Quail M.A."/>
            <person name="Rabbinowitsch E."/>
            <person name="Rajandream M.A."/>
            <person name="Reitter C."/>
            <person name="Salzberg S.L."/>
            <person name="Sanders M."/>
            <person name="Schobel S."/>
            <person name="Sharp S."/>
            <person name="Simmonds M."/>
            <person name="Simpson A.J."/>
            <person name="Tallon L."/>
            <person name="Turner C.M."/>
            <person name="Tait A."/>
            <person name="Tivey A.R."/>
            <person name="Van Aken S."/>
            <person name="Walker D."/>
            <person name="Wanless D."/>
            <person name="Wang S."/>
            <person name="White B."/>
            <person name="White O."/>
            <person name="Whitehead S."/>
            <person name="Woodward J."/>
            <person name="Wortman J."/>
            <person name="Adams M.D."/>
            <person name="Embley T.M."/>
            <person name="Gull K."/>
            <person name="Ullu E."/>
            <person name="Barry J.D."/>
            <person name="Fairlamb A.H."/>
            <person name="Opperdoes F."/>
            <person name="Barrell B.G."/>
            <person name="Donelson J.E."/>
            <person name="Hall N."/>
            <person name="Fraser C.M."/>
            <person name="Melville S.E."/>
            <person name="El-Sayed N.M."/>
        </authorList>
    </citation>
    <scope>NUCLEOTIDE SEQUENCE [LARGE SCALE GENOMIC DNA]</scope>
    <source>
        <strain evidence="1 3">927/4 GUTat10.1</strain>
    </source>
</reference>
<reference evidence="2" key="4">
    <citation type="submission" date="2005-04" db="EMBL/GenBank/DDBJ databases">
        <title>.</title>
        <authorList>
            <person name="Ghedin E."/>
            <person name="Blandin G."/>
            <person name="Bartholomeu D."/>
            <person name="Caler E."/>
            <person name="Haas B."/>
            <person name="Hannick L."/>
            <person name="Shallom J."/>
            <person name="Hou L."/>
            <person name="Djikeng A."/>
            <person name="Feldblyum T."/>
            <person name="Hostetler J."/>
            <person name="Johnson J."/>
            <person name="Jones K."/>
            <person name="Koo H.L."/>
            <person name="Larkin C."/>
            <person name="Pai G."/>
            <person name="Peterson J."/>
            <person name="Khalak H.G."/>
            <person name="Salzberg S."/>
            <person name="Simpson A.J."/>
            <person name="Tallon L."/>
            <person name="Van Aken S."/>
            <person name="Wanless D."/>
            <person name="White O."/>
            <person name="Wortman J."/>
            <person name="Fraser C.M."/>
            <person name="El-Sayed N.M.A."/>
        </authorList>
    </citation>
    <scope>NUCLEOTIDE SEQUENCE</scope>
    <source>
        <strain evidence="2">GUTat10.1</strain>
    </source>
</reference>
<dbReference type="AlphaFoldDB" id="Q586J2"/>
<dbReference type="VEuPathDB" id="TriTrypDB:Tb927.2.2070"/>
<dbReference type="GeneID" id="3655507"/>
<dbReference type="InParanoid" id="Q586J2"/>
<reference evidence="2" key="1">
    <citation type="submission" date="1999-07" db="EMBL/GenBank/DDBJ databases">
        <authorList>
            <person name="El-Sayed N.M."/>
            <person name="Khalak H."/>
            <person name="Adams M.D."/>
        </authorList>
    </citation>
    <scope>NUCLEOTIDE SEQUENCE</scope>
    <source>
        <strain evidence="2">GUTat10.1</strain>
    </source>
</reference>
<dbReference type="KEGG" id="tbr:Tb927.2.2070"/>
<organism evidence="2 3">
    <name type="scientific">Trypanosoma brucei brucei (strain 927/4 GUTat10.1)</name>
    <dbReference type="NCBI Taxonomy" id="185431"/>
    <lineage>
        <taxon>Eukaryota</taxon>
        <taxon>Discoba</taxon>
        <taxon>Euglenozoa</taxon>
        <taxon>Kinetoplastea</taxon>
        <taxon>Metakinetoplastina</taxon>
        <taxon>Trypanosomatida</taxon>
        <taxon>Trypanosomatidae</taxon>
        <taxon>Trypanosoma</taxon>
    </lineage>
</organism>
<accession>D7SGE5</accession>
<gene>
    <name evidence="1" type="primary">25N14.230</name>
    <name evidence="2" type="ORF">Tb927.2.2070</name>
</gene>
<name>Q586J2_TRYB2</name>
<evidence type="ECO:0000313" key="2">
    <source>
        <dbReference type="EMBL" id="AAX79178.1"/>
    </source>
</evidence>